<dbReference type="InterPro" id="IPR054052">
    <property type="entry name" value="Y16Q-like"/>
</dbReference>
<gene>
    <name evidence="1" type="ORF">TM448B01758_0012</name>
</gene>
<accession>A0A6M3XQ20</accession>
<protein>
    <submittedName>
        <fullName evidence="1">Uncharacterized protein</fullName>
    </submittedName>
</protein>
<name>A0A6M3XQ20_9ZZZZ</name>
<proteinExistence type="predicted"/>
<dbReference type="EMBL" id="MT144820">
    <property type="protein sequence ID" value="QJH99988.1"/>
    <property type="molecule type" value="Genomic_DNA"/>
</dbReference>
<evidence type="ECO:0000313" key="1">
    <source>
        <dbReference type="EMBL" id="QJH99988.1"/>
    </source>
</evidence>
<sequence length="148" mass="17044">MRDFQERVIDEKIELDEKLVKLKRFLGGSTMVSSLPEEEQARLRIQVLVMTIYSDTLGARIKAFELDEVPTKDNLKNLTRLVMTVPVLDIDYDYTEHGMLRYRHKCDNGCGASIMCVSTTDAEDQDVGWKTIYDNKGKKDFCPQCKDL</sequence>
<dbReference type="Pfam" id="PF21825">
    <property type="entry name" value="crAss001_48"/>
    <property type="match status" value="1"/>
</dbReference>
<organism evidence="1">
    <name type="scientific">viral metagenome</name>
    <dbReference type="NCBI Taxonomy" id="1070528"/>
    <lineage>
        <taxon>unclassified sequences</taxon>
        <taxon>metagenomes</taxon>
        <taxon>organismal metagenomes</taxon>
    </lineage>
</organism>
<dbReference type="AlphaFoldDB" id="A0A6M3XQ20"/>
<reference evidence="1" key="1">
    <citation type="submission" date="2020-03" db="EMBL/GenBank/DDBJ databases">
        <title>The deep terrestrial virosphere.</title>
        <authorList>
            <person name="Holmfeldt K."/>
            <person name="Nilsson E."/>
            <person name="Simone D."/>
            <person name="Lopez-Fernandez M."/>
            <person name="Wu X."/>
            <person name="de Brujin I."/>
            <person name="Lundin D."/>
            <person name="Andersson A."/>
            <person name="Bertilsson S."/>
            <person name="Dopson M."/>
        </authorList>
    </citation>
    <scope>NUCLEOTIDE SEQUENCE</scope>
    <source>
        <strain evidence="1">TM448B01758</strain>
    </source>
</reference>